<protein>
    <recommendedName>
        <fullName evidence="2">DUF4780 domain-containing protein</fullName>
    </recommendedName>
</protein>
<reference evidence="3 4" key="1">
    <citation type="submission" date="2020-02" db="EMBL/GenBank/DDBJ databases">
        <authorList>
            <person name="Ferguson B K."/>
        </authorList>
    </citation>
    <scope>NUCLEOTIDE SEQUENCE [LARGE SCALE GENOMIC DNA]</scope>
</reference>
<proteinExistence type="predicted"/>
<feature type="compositionally biased region" description="Basic and acidic residues" evidence="1">
    <location>
        <begin position="342"/>
        <end position="355"/>
    </location>
</feature>
<feature type="region of interest" description="Disordered" evidence="1">
    <location>
        <begin position="380"/>
        <end position="428"/>
    </location>
</feature>
<feature type="domain" description="DUF4780" evidence="2">
    <location>
        <begin position="168"/>
        <end position="338"/>
    </location>
</feature>
<evidence type="ECO:0000256" key="1">
    <source>
        <dbReference type="SAM" id="MobiDB-lite"/>
    </source>
</evidence>
<sequence length="507" mass="56487">MVVNAAQNSSSTEGGRGGRGGRGRGIRGRVRGRGQGNRGQRGGRGARGGRGGRGGRGRGATAPLDKRRHKYTAFSKSVYVCNWIYCPIFWSHLNQSSTEIRILLIISLKFITCIKENVMTRTSSPLGSRLAKDFIQIHPAQGFGTIIGAPVSRRRCTDEGISAARVADPLTRAIVADNYPDDPITRTQWLLLQEVVMGEMDRIAGQSLPEFGEPLFRSGVVIVVAKNVFSRDWMEGIVPKLSPWEGAKLKVVSLEVLKKPHKAVITVPGRLDSKTIFQRIEHLCPGLGTEQWRVYSEVPAKEGQDPITTLVLGLPESSVRKLRERDFTIAWGLGRVRVKVDDKDTDPSETADKTEPWAPKVPWPQDRSRIGQHMQVVQCGRRDAPPPAHSVRRGCRKETEMVRRRTPEPRGHQRHQGQPSDRLLEGSRSDELMSTCGLTQWTMSLRSRLLRGHTLLASPPELDIFFRTRCLVPSCECGSRFCRRWQVPNLLCRLHLVSVVLTSGATL</sequence>
<feature type="compositionally biased region" description="Gly residues" evidence="1">
    <location>
        <begin position="33"/>
        <end position="58"/>
    </location>
</feature>
<accession>A0A6H5IPL0</accession>
<keyword evidence="4" id="KW-1185">Reference proteome</keyword>
<gene>
    <name evidence="3" type="ORF">TBRA_LOCUS11136</name>
</gene>
<dbReference type="InterPro" id="IPR031961">
    <property type="entry name" value="DUF4780"/>
</dbReference>
<feature type="compositionally biased region" description="Basic residues" evidence="1">
    <location>
        <begin position="19"/>
        <end position="32"/>
    </location>
</feature>
<name>A0A6H5IPL0_9HYME</name>
<evidence type="ECO:0000313" key="3">
    <source>
        <dbReference type="EMBL" id="CAB0039394.1"/>
    </source>
</evidence>
<feature type="region of interest" description="Disordered" evidence="1">
    <location>
        <begin position="1"/>
        <end position="64"/>
    </location>
</feature>
<organism evidence="3 4">
    <name type="scientific">Trichogramma brassicae</name>
    <dbReference type="NCBI Taxonomy" id="86971"/>
    <lineage>
        <taxon>Eukaryota</taxon>
        <taxon>Metazoa</taxon>
        <taxon>Ecdysozoa</taxon>
        <taxon>Arthropoda</taxon>
        <taxon>Hexapoda</taxon>
        <taxon>Insecta</taxon>
        <taxon>Pterygota</taxon>
        <taxon>Neoptera</taxon>
        <taxon>Endopterygota</taxon>
        <taxon>Hymenoptera</taxon>
        <taxon>Apocrita</taxon>
        <taxon>Proctotrupomorpha</taxon>
        <taxon>Chalcidoidea</taxon>
        <taxon>Trichogrammatidae</taxon>
        <taxon>Trichogramma</taxon>
    </lineage>
</organism>
<feature type="compositionally biased region" description="Basic and acidic residues" evidence="1">
    <location>
        <begin position="396"/>
        <end position="411"/>
    </location>
</feature>
<evidence type="ECO:0000259" key="2">
    <source>
        <dbReference type="Pfam" id="PF16012"/>
    </source>
</evidence>
<dbReference type="Proteomes" id="UP000479190">
    <property type="component" value="Unassembled WGS sequence"/>
</dbReference>
<evidence type="ECO:0000313" key="4">
    <source>
        <dbReference type="Proteomes" id="UP000479190"/>
    </source>
</evidence>
<dbReference type="AlphaFoldDB" id="A0A6H5IPL0"/>
<feature type="compositionally biased region" description="Polar residues" evidence="1">
    <location>
        <begin position="1"/>
        <end position="13"/>
    </location>
</feature>
<dbReference type="EMBL" id="CADCXV010000959">
    <property type="protein sequence ID" value="CAB0039394.1"/>
    <property type="molecule type" value="Genomic_DNA"/>
</dbReference>
<dbReference type="Pfam" id="PF16012">
    <property type="entry name" value="DUF4780"/>
    <property type="match status" value="1"/>
</dbReference>
<feature type="region of interest" description="Disordered" evidence="1">
    <location>
        <begin position="342"/>
        <end position="365"/>
    </location>
</feature>